<dbReference type="NCBIfam" id="NF006143">
    <property type="entry name" value="PRK08293.1"/>
    <property type="match status" value="1"/>
</dbReference>
<evidence type="ECO:0000256" key="2">
    <source>
        <dbReference type="ARBA" id="ARBA00005086"/>
    </source>
</evidence>
<name>A0A917EQ18_9BACI</name>
<evidence type="ECO:0000256" key="3">
    <source>
        <dbReference type="ARBA" id="ARBA00022832"/>
    </source>
</evidence>
<dbReference type="SUPFAM" id="SSF51735">
    <property type="entry name" value="NAD(P)-binding Rossmann-fold domains"/>
    <property type="match status" value="1"/>
</dbReference>
<evidence type="ECO:0000313" key="12">
    <source>
        <dbReference type="EMBL" id="GGE64768.1"/>
    </source>
</evidence>
<comment type="pathway">
    <text evidence="2">Lipid metabolism; butanoate metabolism.</text>
</comment>
<evidence type="ECO:0000313" key="13">
    <source>
        <dbReference type="Proteomes" id="UP000605259"/>
    </source>
</evidence>
<dbReference type="Pfam" id="PF02737">
    <property type="entry name" value="3HCDH_N"/>
    <property type="match status" value="1"/>
</dbReference>
<keyword evidence="4" id="KW-0560">Oxidoreductase</keyword>
<comment type="pathway">
    <text evidence="1">Lipid metabolism; fatty acid beta-oxidation.</text>
</comment>
<dbReference type="InterPro" id="IPR022694">
    <property type="entry name" value="3-OHacyl-CoA_DH"/>
</dbReference>
<dbReference type="PANTHER" id="PTHR43561">
    <property type="match status" value="1"/>
</dbReference>
<dbReference type="Pfam" id="PF00725">
    <property type="entry name" value="3HCDH"/>
    <property type="match status" value="1"/>
</dbReference>
<keyword evidence="3" id="KW-0276">Fatty acid metabolism</keyword>
<protein>
    <submittedName>
        <fullName evidence="12">3-hydroxybutyryl-CoA dehydrogenase</fullName>
    </submittedName>
</protein>
<dbReference type="InterPro" id="IPR006176">
    <property type="entry name" value="3-OHacyl-CoA_DH_NAD-bd"/>
</dbReference>
<evidence type="ECO:0000259" key="11">
    <source>
        <dbReference type="Pfam" id="PF02737"/>
    </source>
</evidence>
<dbReference type="EMBL" id="BMFK01000001">
    <property type="protein sequence ID" value="GGE64768.1"/>
    <property type="molecule type" value="Genomic_DNA"/>
</dbReference>
<evidence type="ECO:0000259" key="10">
    <source>
        <dbReference type="Pfam" id="PF00725"/>
    </source>
</evidence>
<dbReference type="SUPFAM" id="SSF48179">
    <property type="entry name" value="6-phosphogluconate dehydrogenase C-terminal domain-like"/>
    <property type="match status" value="1"/>
</dbReference>
<dbReference type="InterPro" id="IPR036291">
    <property type="entry name" value="NAD(P)-bd_dom_sf"/>
</dbReference>
<dbReference type="GO" id="GO:0006635">
    <property type="term" value="P:fatty acid beta-oxidation"/>
    <property type="evidence" value="ECO:0007669"/>
    <property type="project" value="TreeGrafter"/>
</dbReference>
<feature type="coiled-coil region" evidence="9">
    <location>
        <begin position="43"/>
        <end position="70"/>
    </location>
</feature>
<organism evidence="12 13">
    <name type="scientific">Priestia taiwanensis</name>
    <dbReference type="NCBI Taxonomy" id="1347902"/>
    <lineage>
        <taxon>Bacteria</taxon>
        <taxon>Bacillati</taxon>
        <taxon>Bacillota</taxon>
        <taxon>Bacilli</taxon>
        <taxon>Bacillales</taxon>
        <taxon>Bacillaceae</taxon>
        <taxon>Priestia</taxon>
    </lineage>
</organism>
<evidence type="ECO:0000256" key="5">
    <source>
        <dbReference type="ARBA" id="ARBA00023027"/>
    </source>
</evidence>
<dbReference type="GO" id="GO:0003857">
    <property type="term" value="F:(3S)-3-hydroxyacyl-CoA dehydrogenase (NAD+) activity"/>
    <property type="evidence" value="ECO:0007669"/>
    <property type="project" value="UniProtKB-EC"/>
</dbReference>
<feature type="domain" description="3-hydroxyacyl-CoA dehydrogenase NAD binding" evidence="11">
    <location>
        <begin position="6"/>
        <end position="180"/>
    </location>
</feature>
<reference evidence="12" key="1">
    <citation type="journal article" date="2014" name="Int. J. Syst. Evol. Microbiol.">
        <title>Complete genome sequence of Corynebacterium casei LMG S-19264T (=DSM 44701T), isolated from a smear-ripened cheese.</title>
        <authorList>
            <consortium name="US DOE Joint Genome Institute (JGI-PGF)"/>
            <person name="Walter F."/>
            <person name="Albersmeier A."/>
            <person name="Kalinowski J."/>
            <person name="Ruckert C."/>
        </authorList>
    </citation>
    <scope>NUCLEOTIDE SEQUENCE</scope>
    <source>
        <strain evidence="12">CGMCC 1.12698</strain>
    </source>
</reference>
<proteinExistence type="predicted"/>
<dbReference type="InterPro" id="IPR052242">
    <property type="entry name" value="Mito_3-hydroxyacyl-CoA_DH"/>
</dbReference>
<reference evidence="12" key="2">
    <citation type="submission" date="2020-09" db="EMBL/GenBank/DDBJ databases">
        <authorList>
            <person name="Sun Q."/>
            <person name="Zhou Y."/>
        </authorList>
    </citation>
    <scope>NUCLEOTIDE SEQUENCE</scope>
    <source>
        <strain evidence="12">CGMCC 1.12698</strain>
    </source>
</reference>
<evidence type="ECO:0000256" key="8">
    <source>
        <dbReference type="PIRSR" id="PIRSR000105-1"/>
    </source>
</evidence>
<dbReference type="Proteomes" id="UP000605259">
    <property type="component" value="Unassembled WGS sequence"/>
</dbReference>
<dbReference type="InterPro" id="IPR013328">
    <property type="entry name" value="6PGD_dom2"/>
</dbReference>
<evidence type="ECO:0000256" key="1">
    <source>
        <dbReference type="ARBA" id="ARBA00005005"/>
    </source>
</evidence>
<comment type="caution">
    <text evidence="12">The sequence shown here is derived from an EMBL/GenBank/DDBJ whole genome shotgun (WGS) entry which is preliminary data.</text>
</comment>
<comment type="catalytic activity">
    <reaction evidence="7">
        <text>a (3S)-3-hydroxyacyl-CoA + NAD(+) = a 3-oxoacyl-CoA + NADH + H(+)</text>
        <dbReference type="Rhea" id="RHEA:22432"/>
        <dbReference type="ChEBI" id="CHEBI:15378"/>
        <dbReference type="ChEBI" id="CHEBI:57318"/>
        <dbReference type="ChEBI" id="CHEBI:57540"/>
        <dbReference type="ChEBI" id="CHEBI:57945"/>
        <dbReference type="ChEBI" id="CHEBI:90726"/>
        <dbReference type="EC" id="1.1.1.35"/>
    </reaction>
</comment>
<dbReference type="AlphaFoldDB" id="A0A917EQ18"/>
<feature type="domain" description="3-hydroxyacyl-CoA dehydrogenase C-terminal" evidence="10">
    <location>
        <begin position="188"/>
        <end position="286"/>
    </location>
</feature>
<evidence type="ECO:0000256" key="7">
    <source>
        <dbReference type="ARBA" id="ARBA00049556"/>
    </source>
</evidence>
<keyword evidence="5" id="KW-0520">NAD</keyword>
<dbReference type="PIRSF" id="PIRSF000105">
    <property type="entry name" value="HCDH"/>
    <property type="match status" value="1"/>
</dbReference>
<evidence type="ECO:0000256" key="6">
    <source>
        <dbReference type="ARBA" id="ARBA00023098"/>
    </source>
</evidence>
<dbReference type="Gene3D" id="3.40.50.720">
    <property type="entry name" value="NAD(P)-binding Rossmann-like Domain"/>
    <property type="match status" value="1"/>
</dbReference>
<dbReference type="RefSeq" id="WP_188387636.1">
    <property type="nucleotide sequence ID" value="NZ_BMFK01000001.1"/>
</dbReference>
<dbReference type="Gene3D" id="1.10.1040.10">
    <property type="entry name" value="N-(1-d-carboxylethyl)-l-norvaline Dehydrogenase, domain 2"/>
    <property type="match status" value="1"/>
</dbReference>
<gene>
    <name evidence="12" type="ORF">GCM10007140_13730</name>
</gene>
<dbReference type="GO" id="GO:0070403">
    <property type="term" value="F:NAD+ binding"/>
    <property type="evidence" value="ECO:0007669"/>
    <property type="project" value="InterPro"/>
</dbReference>
<accession>A0A917EQ18</accession>
<dbReference type="InterPro" id="IPR008927">
    <property type="entry name" value="6-PGluconate_DH-like_C_sf"/>
</dbReference>
<evidence type="ECO:0000256" key="4">
    <source>
        <dbReference type="ARBA" id="ARBA00023002"/>
    </source>
</evidence>
<keyword evidence="13" id="KW-1185">Reference proteome</keyword>
<keyword evidence="9" id="KW-0175">Coiled coil</keyword>
<dbReference type="InterPro" id="IPR006108">
    <property type="entry name" value="3HC_DH_C"/>
</dbReference>
<evidence type="ECO:0000256" key="9">
    <source>
        <dbReference type="SAM" id="Coils"/>
    </source>
</evidence>
<feature type="site" description="Important for catalytic activity" evidence="8">
    <location>
        <position position="141"/>
    </location>
</feature>
<dbReference type="PANTHER" id="PTHR43561:SF3">
    <property type="entry name" value="HYDROXYACYL-COENZYME A DEHYDROGENASE, MITOCHONDRIAL"/>
    <property type="match status" value="1"/>
</dbReference>
<sequence>MNYKNIMVAGSGVLGSQIAFQVAFKGFQVSLYDINAEALDNGKKRIMNLMNRYQEDLSVTEDEVDAAFQRISYNCDLSKAVSEVDLVIEAVPEVVHIKNNFYKELGKVAPEETVFLTNSSLLLPSQFAEVTGRPEKFLALHFANEIWVNNTVEIMKHPRTDMKVFEDVVTFAKAIGMVVFPLYKEQPGYILNSLLDPFLEAAMKLWINEVADPETIDKMWMKATGSPLGPFAILDIIGMTTEYNVALSKASDRGDQQFEKLANIIKREFIDKGKLGKGGGEGFYKYPNPNFMNPNFLEG</sequence>
<keyword evidence="6" id="KW-0443">Lipid metabolism</keyword>